<gene>
    <name evidence="3" type="ORF">SAMN05192549_113153</name>
</gene>
<keyword evidence="4" id="KW-1185">Reference proteome</keyword>
<dbReference type="EMBL" id="FRCX01000013">
    <property type="protein sequence ID" value="SHN42123.1"/>
    <property type="molecule type" value="Genomic_DNA"/>
</dbReference>
<dbReference type="InterPro" id="IPR050300">
    <property type="entry name" value="GDXG_lipolytic_enzyme"/>
</dbReference>
<dbReference type="SUPFAM" id="SSF53474">
    <property type="entry name" value="alpha/beta-Hydrolases"/>
    <property type="match status" value="1"/>
</dbReference>
<evidence type="ECO:0000259" key="2">
    <source>
        <dbReference type="Pfam" id="PF20434"/>
    </source>
</evidence>
<dbReference type="RefSeq" id="WP_072788513.1">
    <property type="nucleotide sequence ID" value="NZ_FRCX01000013.1"/>
</dbReference>
<dbReference type="PROSITE" id="PS00122">
    <property type="entry name" value="CARBOXYLESTERASE_B_1"/>
    <property type="match status" value="1"/>
</dbReference>
<evidence type="ECO:0000256" key="1">
    <source>
        <dbReference type="ARBA" id="ARBA00022801"/>
    </source>
</evidence>
<dbReference type="AlphaFoldDB" id="A0A1M7R794"/>
<dbReference type="OrthoDB" id="9771666at2"/>
<dbReference type="InterPro" id="IPR019826">
    <property type="entry name" value="Carboxylesterase_B_AS"/>
</dbReference>
<evidence type="ECO:0000313" key="3">
    <source>
        <dbReference type="EMBL" id="SHN42123.1"/>
    </source>
</evidence>
<proteinExistence type="predicted"/>
<keyword evidence="1" id="KW-0378">Hydrolase</keyword>
<dbReference type="STRING" id="551987.SAMN05192549_113153"/>
<dbReference type="PANTHER" id="PTHR48081">
    <property type="entry name" value="AB HYDROLASE SUPERFAMILY PROTEIN C4A8.06C"/>
    <property type="match status" value="1"/>
</dbReference>
<dbReference type="Proteomes" id="UP000184339">
    <property type="component" value="Unassembled WGS sequence"/>
</dbReference>
<sequence length="328" mass="34584">MGASFRSWAPPFVGLSDAEREALLAMGPCWAEDINRHREQVVAIYTPHHAAASKDGVRVDAALAYGDHPRQCLDIYRLDDAQGAPPSPVVVFVHGGAFMRGNMNSNAEIYSNVTRYIAQQGYVAVNLEYRLAPEAPYPAGSEDVALALAWLRANAGRFGGNPRHIVLVGHSAGGAHAASYVLDPALEAARRVGSGGSGGNGVAGAESGLSGLVLISARLRADVLPGNPNAAGVRAYWGDDASRYEALSPCTHAARLDVPALVAIAEFENPYLDTYGGEFHDRAQAAAAACTLLRVPGHNHTSVVAHLGTQDRCFGPALIDFLDSTRPI</sequence>
<feature type="domain" description="BD-FAE-like" evidence="2">
    <location>
        <begin position="73"/>
        <end position="177"/>
    </location>
</feature>
<protein>
    <submittedName>
        <fullName evidence="3">Acetyl esterase/lipase</fullName>
    </submittedName>
</protein>
<dbReference type="GO" id="GO:0016787">
    <property type="term" value="F:hydrolase activity"/>
    <property type="evidence" value="ECO:0007669"/>
    <property type="project" value="UniProtKB-KW"/>
</dbReference>
<dbReference type="Pfam" id="PF20434">
    <property type="entry name" value="BD-FAE"/>
    <property type="match status" value="1"/>
</dbReference>
<reference evidence="4" key="1">
    <citation type="submission" date="2016-11" db="EMBL/GenBank/DDBJ databases">
        <authorList>
            <person name="Varghese N."/>
            <person name="Submissions S."/>
        </authorList>
    </citation>
    <scope>NUCLEOTIDE SEQUENCE [LARGE SCALE GENOMIC DNA]</scope>
    <source>
        <strain evidence="4">Sac-22</strain>
    </source>
</reference>
<dbReference type="InterPro" id="IPR029058">
    <property type="entry name" value="AB_hydrolase_fold"/>
</dbReference>
<accession>A0A1M7R794</accession>
<dbReference type="InterPro" id="IPR049492">
    <property type="entry name" value="BD-FAE-like_dom"/>
</dbReference>
<evidence type="ECO:0000313" key="4">
    <source>
        <dbReference type="Proteomes" id="UP000184339"/>
    </source>
</evidence>
<name>A0A1M7R794_9BURK</name>
<organism evidence="3 4">
    <name type="scientific">Duganella sacchari</name>
    <dbReference type="NCBI Taxonomy" id="551987"/>
    <lineage>
        <taxon>Bacteria</taxon>
        <taxon>Pseudomonadati</taxon>
        <taxon>Pseudomonadota</taxon>
        <taxon>Betaproteobacteria</taxon>
        <taxon>Burkholderiales</taxon>
        <taxon>Oxalobacteraceae</taxon>
        <taxon>Telluria group</taxon>
        <taxon>Duganella</taxon>
    </lineage>
</organism>
<dbReference type="Gene3D" id="3.40.50.1820">
    <property type="entry name" value="alpha/beta hydrolase"/>
    <property type="match status" value="1"/>
</dbReference>